<keyword evidence="2" id="KW-1185">Reference proteome</keyword>
<sequence>MFEHSYRPVLVQGRFHWRPMGNDMLVFDTVAESFRRVRTPFEMKGELGLYSYNGETADLWVLEDYDDNFWSFKYSIKLDRPILFLVPDEQGDVFTVSQQHLKHLSGGSMATRHQWNILYSLMRHRLKESLVRHDFFPAQGDGGEDETMLFRGLSTAVVLPDDNSKQD</sequence>
<dbReference type="Proteomes" id="UP001732700">
    <property type="component" value="Chromosome 1A"/>
</dbReference>
<reference evidence="1" key="1">
    <citation type="submission" date="2021-05" db="EMBL/GenBank/DDBJ databases">
        <authorList>
            <person name="Scholz U."/>
            <person name="Mascher M."/>
            <person name="Fiebig A."/>
        </authorList>
    </citation>
    <scope>NUCLEOTIDE SEQUENCE [LARGE SCALE GENOMIC DNA]</scope>
</reference>
<organism evidence="1 2">
    <name type="scientific">Avena sativa</name>
    <name type="common">Oat</name>
    <dbReference type="NCBI Taxonomy" id="4498"/>
    <lineage>
        <taxon>Eukaryota</taxon>
        <taxon>Viridiplantae</taxon>
        <taxon>Streptophyta</taxon>
        <taxon>Embryophyta</taxon>
        <taxon>Tracheophyta</taxon>
        <taxon>Spermatophyta</taxon>
        <taxon>Magnoliopsida</taxon>
        <taxon>Liliopsida</taxon>
        <taxon>Poales</taxon>
        <taxon>Poaceae</taxon>
        <taxon>BOP clade</taxon>
        <taxon>Pooideae</taxon>
        <taxon>Poodae</taxon>
        <taxon>Poeae</taxon>
        <taxon>Poeae Chloroplast Group 1 (Aveneae type)</taxon>
        <taxon>Aveninae</taxon>
        <taxon>Avena</taxon>
    </lineage>
</organism>
<accession>A0ACD5T6V8</accession>
<protein>
    <submittedName>
        <fullName evidence="1">Uncharacterized protein</fullName>
    </submittedName>
</protein>
<proteinExistence type="predicted"/>
<evidence type="ECO:0000313" key="1">
    <source>
        <dbReference type="EnsemblPlants" id="AVESA.00010b.r2.1AG0002550.1.CDS.1"/>
    </source>
</evidence>
<dbReference type="EnsemblPlants" id="AVESA.00010b.r2.1AG0002550.1">
    <property type="protein sequence ID" value="AVESA.00010b.r2.1AG0002550.1.CDS.1"/>
    <property type="gene ID" value="AVESA.00010b.r2.1AG0002550"/>
</dbReference>
<name>A0ACD5T6V8_AVESA</name>
<reference evidence="1" key="2">
    <citation type="submission" date="2025-09" db="UniProtKB">
        <authorList>
            <consortium name="EnsemblPlants"/>
        </authorList>
    </citation>
    <scope>IDENTIFICATION</scope>
</reference>
<evidence type="ECO:0000313" key="2">
    <source>
        <dbReference type="Proteomes" id="UP001732700"/>
    </source>
</evidence>